<dbReference type="InParanoid" id="A0A0H2RLU0"/>
<gene>
    <name evidence="1" type="ORF">SCHPADRAFT_941120</name>
</gene>
<proteinExistence type="predicted"/>
<reference evidence="1 2" key="1">
    <citation type="submission" date="2015-04" db="EMBL/GenBank/DDBJ databases">
        <title>Complete genome sequence of Schizopora paradoxa KUC8140, a cosmopolitan wood degrader in East Asia.</title>
        <authorList>
            <consortium name="DOE Joint Genome Institute"/>
            <person name="Min B."/>
            <person name="Park H."/>
            <person name="Jang Y."/>
            <person name="Kim J.-J."/>
            <person name="Kim K.H."/>
            <person name="Pangilinan J."/>
            <person name="Lipzen A."/>
            <person name="Riley R."/>
            <person name="Grigoriev I.V."/>
            <person name="Spatafora J.W."/>
            <person name="Choi I.-G."/>
        </authorList>
    </citation>
    <scope>NUCLEOTIDE SEQUENCE [LARGE SCALE GENOMIC DNA]</scope>
    <source>
        <strain evidence="1 2">KUC8140</strain>
    </source>
</reference>
<sequence length="189" mass="21429">MPSLQQNSVSVKLDDRNVVDQAALQRNGYYTNFFSSIIEVSLPDPLVHTHLTSLSLALTWELPPGMQRTWMQPSISSMKVFIPLDRIPFVTELSLSMYFHPTFIGNKSERPSGHGYHPKNRSCALRKLCLRDCAYVVIWQLQEMVQSLKELGAWDALERFIVEDRTSVAPDRALEAVGSERLTFIGTST</sequence>
<evidence type="ECO:0000313" key="2">
    <source>
        <dbReference type="Proteomes" id="UP000053477"/>
    </source>
</evidence>
<dbReference type="AlphaFoldDB" id="A0A0H2RLU0"/>
<protein>
    <submittedName>
        <fullName evidence="1">Uncharacterized protein</fullName>
    </submittedName>
</protein>
<dbReference type="EMBL" id="KQ085975">
    <property type="protein sequence ID" value="KLO12552.1"/>
    <property type="molecule type" value="Genomic_DNA"/>
</dbReference>
<accession>A0A0H2RLU0</accession>
<name>A0A0H2RLU0_9AGAM</name>
<organism evidence="1 2">
    <name type="scientific">Schizopora paradoxa</name>
    <dbReference type="NCBI Taxonomy" id="27342"/>
    <lineage>
        <taxon>Eukaryota</taxon>
        <taxon>Fungi</taxon>
        <taxon>Dikarya</taxon>
        <taxon>Basidiomycota</taxon>
        <taxon>Agaricomycotina</taxon>
        <taxon>Agaricomycetes</taxon>
        <taxon>Hymenochaetales</taxon>
        <taxon>Schizoporaceae</taxon>
        <taxon>Schizopora</taxon>
    </lineage>
</organism>
<keyword evidence="2" id="KW-1185">Reference proteome</keyword>
<dbReference type="Proteomes" id="UP000053477">
    <property type="component" value="Unassembled WGS sequence"/>
</dbReference>
<evidence type="ECO:0000313" key="1">
    <source>
        <dbReference type="EMBL" id="KLO12552.1"/>
    </source>
</evidence>